<evidence type="ECO:0000256" key="1">
    <source>
        <dbReference type="ARBA" id="ARBA00004167"/>
    </source>
</evidence>
<evidence type="ECO:0000256" key="5">
    <source>
        <dbReference type="SAM" id="MobiDB-lite"/>
    </source>
</evidence>
<feature type="signal peptide" evidence="7">
    <location>
        <begin position="1"/>
        <end position="41"/>
    </location>
</feature>
<reference evidence="8 9" key="1">
    <citation type="submission" date="2016-05" db="EMBL/GenBank/DDBJ databases">
        <title>Comparative analysis of secretome profiles of manganese(II)-oxidizing ascomycete fungi.</title>
        <authorList>
            <consortium name="DOE Joint Genome Institute"/>
            <person name="Zeiner C.A."/>
            <person name="Purvine S.O."/>
            <person name="Zink E.M."/>
            <person name="Wu S."/>
            <person name="Pasa-Tolic L."/>
            <person name="Chaput D.L."/>
            <person name="Haridas S."/>
            <person name="Grigoriev I.V."/>
            <person name="Santelli C.M."/>
            <person name="Hansel C.M."/>
        </authorList>
    </citation>
    <scope>NUCLEOTIDE SEQUENCE [LARGE SCALE GENOMIC DNA]</scope>
    <source>
        <strain evidence="8 9">AP3s5-JAC2a</strain>
    </source>
</reference>
<dbReference type="OrthoDB" id="5215637at2759"/>
<feature type="chain" id="PRO_5008058612" description="Mid2 domain-containing protein" evidence="7">
    <location>
        <begin position="42"/>
        <end position="344"/>
    </location>
</feature>
<feature type="region of interest" description="Disordered" evidence="5">
    <location>
        <begin position="170"/>
        <end position="220"/>
    </location>
</feature>
<evidence type="ECO:0000313" key="9">
    <source>
        <dbReference type="Proteomes" id="UP000077069"/>
    </source>
</evidence>
<dbReference type="GO" id="GO:0016020">
    <property type="term" value="C:membrane"/>
    <property type="evidence" value="ECO:0007669"/>
    <property type="project" value="UniProtKB-SubCell"/>
</dbReference>
<evidence type="ECO:0000256" key="7">
    <source>
        <dbReference type="SAM" id="SignalP"/>
    </source>
</evidence>
<keyword evidence="7" id="KW-0732">Signal</keyword>
<evidence type="ECO:0000313" key="8">
    <source>
        <dbReference type="EMBL" id="OAG10500.1"/>
    </source>
</evidence>
<evidence type="ECO:0008006" key="10">
    <source>
        <dbReference type="Google" id="ProtNLM"/>
    </source>
</evidence>
<keyword evidence="4 6" id="KW-0472">Membrane</keyword>
<dbReference type="GO" id="GO:0071944">
    <property type="term" value="C:cell periphery"/>
    <property type="evidence" value="ECO:0007669"/>
    <property type="project" value="UniProtKB-ARBA"/>
</dbReference>
<dbReference type="EMBL" id="KV441549">
    <property type="protein sequence ID" value="OAG10500.1"/>
    <property type="molecule type" value="Genomic_DNA"/>
</dbReference>
<gene>
    <name evidence="8" type="ORF">CC84DRAFT_1161436</name>
</gene>
<evidence type="ECO:0000256" key="6">
    <source>
        <dbReference type="SAM" id="Phobius"/>
    </source>
</evidence>
<organism evidence="8 9">
    <name type="scientific">Paraphaeosphaeria sporulosa</name>
    <dbReference type="NCBI Taxonomy" id="1460663"/>
    <lineage>
        <taxon>Eukaryota</taxon>
        <taxon>Fungi</taxon>
        <taxon>Dikarya</taxon>
        <taxon>Ascomycota</taxon>
        <taxon>Pezizomycotina</taxon>
        <taxon>Dothideomycetes</taxon>
        <taxon>Pleosporomycetidae</taxon>
        <taxon>Pleosporales</taxon>
        <taxon>Massarineae</taxon>
        <taxon>Didymosphaeriaceae</taxon>
        <taxon>Paraphaeosphaeria</taxon>
    </lineage>
</organism>
<dbReference type="STRING" id="1460663.A0A177CUE1"/>
<dbReference type="InParanoid" id="A0A177CUE1"/>
<dbReference type="GeneID" id="28761223"/>
<dbReference type="InterPro" id="IPR051694">
    <property type="entry name" value="Immunoregulatory_rcpt-like"/>
</dbReference>
<feature type="compositionally biased region" description="Low complexity" evidence="5">
    <location>
        <begin position="170"/>
        <end position="206"/>
    </location>
</feature>
<keyword evidence="3 6" id="KW-1133">Transmembrane helix</keyword>
<dbReference type="Proteomes" id="UP000077069">
    <property type="component" value="Unassembled WGS sequence"/>
</dbReference>
<keyword evidence="9" id="KW-1185">Reference proteome</keyword>
<dbReference type="RefSeq" id="XP_018040865.1">
    <property type="nucleotide sequence ID" value="XM_018177737.1"/>
</dbReference>
<comment type="subcellular location">
    <subcellularLocation>
        <location evidence="1">Membrane</location>
        <topology evidence="1">Single-pass membrane protein</topology>
    </subcellularLocation>
</comment>
<name>A0A177CUE1_9PLEO</name>
<dbReference type="PANTHER" id="PTHR15549">
    <property type="entry name" value="PAIRED IMMUNOGLOBULIN-LIKE TYPE 2 RECEPTOR"/>
    <property type="match status" value="1"/>
</dbReference>
<sequence>MGHCFPSFRTIALLLCAHGLLKMRSLRQFLCIASLSSHALATCFFPNGNESPADTPCNPDAEVSHCCYKNQACLSNGLCVSDPHSPIKARLHRGTCSDKTWNSPDCPNHCTSIADNGVPVYACNQTNVDSYCCFDGCECNASFETFRFPTDDVYTLTIVSEAYTNTHISTASSASKASQTESTSKSKTASAASAPASTTPTESPSTHNNTQTEGKDEKLSSNSTAIGAGVGVGVGVAILIAGLVAFLFWRRSKKRQQGETNPYTDNGFPLDRKAVEVDNTTDMYHTPGATSHNQGGATIYAHYAEAEPNANPFVSPHELPVDTAPAELPAMASPKQVPDFKQRL</sequence>
<evidence type="ECO:0000256" key="2">
    <source>
        <dbReference type="ARBA" id="ARBA00022692"/>
    </source>
</evidence>
<evidence type="ECO:0000256" key="4">
    <source>
        <dbReference type="ARBA" id="ARBA00023136"/>
    </source>
</evidence>
<proteinExistence type="predicted"/>
<dbReference type="AlphaFoldDB" id="A0A177CUE1"/>
<protein>
    <recommendedName>
        <fullName evidence="10">Mid2 domain-containing protein</fullName>
    </recommendedName>
</protein>
<accession>A0A177CUE1</accession>
<feature type="transmembrane region" description="Helical" evidence="6">
    <location>
        <begin position="225"/>
        <end position="249"/>
    </location>
</feature>
<evidence type="ECO:0000256" key="3">
    <source>
        <dbReference type="ARBA" id="ARBA00022989"/>
    </source>
</evidence>
<keyword evidence="2 6" id="KW-0812">Transmembrane</keyword>